<sequence length="288" mass="31608">MKELKNYWCSISAYVLLTAVALGLFSCNKEDDQLTSEEDEAESVVLDEAIVDDLFEEIDLISNEGAAEGENEEGGRFETNDRLLGECVGRGIDRRLAEGVFTKTVTLDFLEGCVGPKGRERQGTMIITQIANTNESTYTVSTSFENFYLDGKKIEGTRTRVYTSIESGIEQVKITLVSGKVTLEDGQVLKREGAFTKVWDHSTEEIAVQGEATGVNRNGVVYQTVISEPLVFKQSCLSQGIWIPTQGVRMISRSGKANISVNYGAGECDRTVEVTLQGESKTVELAVK</sequence>
<reference evidence="2" key="2">
    <citation type="journal article" date="2024" name="Antonie Van Leeuwenhoek">
        <title>Roseihalotalea indica gen. nov., sp. nov., a halophilic Bacteroidetes from mesopelagic Southwest Indian Ocean with higher carbohydrate metabolic potential.</title>
        <authorList>
            <person name="Chen B."/>
            <person name="Zhang M."/>
            <person name="Lin D."/>
            <person name="Ye J."/>
            <person name="Tang K."/>
        </authorList>
    </citation>
    <scope>NUCLEOTIDE SEQUENCE</scope>
    <source>
        <strain evidence="2">TK19036</strain>
    </source>
</reference>
<dbReference type="PROSITE" id="PS51257">
    <property type="entry name" value="PROKAR_LIPOPROTEIN"/>
    <property type="match status" value="1"/>
</dbReference>
<keyword evidence="1" id="KW-0812">Transmembrane</keyword>
<protein>
    <recommendedName>
        <fullName evidence="3">Lipoprotein</fullName>
    </recommendedName>
</protein>
<dbReference type="EMBL" id="CP120682">
    <property type="protein sequence ID" value="WKN36670.1"/>
    <property type="molecule type" value="Genomic_DNA"/>
</dbReference>
<keyword evidence="1" id="KW-0472">Membrane</keyword>
<dbReference type="AlphaFoldDB" id="A0AA49JGK1"/>
<feature type="transmembrane region" description="Helical" evidence="1">
    <location>
        <begin position="7"/>
        <end position="25"/>
    </location>
</feature>
<organism evidence="2">
    <name type="scientific">Roseihalotalea indica</name>
    <dbReference type="NCBI Taxonomy" id="2867963"/>
    <lineage>
        <taxon>Bacteria</taxon>
        <taxon>Pseudomonadati</taxon>
        <taxon>Bacteroidota</taxon>
        <taxon>Cytophagia</taxon>
        <taxon>Cytophagales</taxon>
        <taxon>Catalimonadaceae</taxon>
        <taxon>Roseihalotalea</taxon>
    </lineage>
</organism>
<proteinExistence type="predicted"/>
<gene>
    <name evidence="2" type="ORF">K4G66_30365</name>
</gene>
<evidence type="ECO:0008006" key="3">
    <source>
        <dbReference type="Google" id="ProtNLM"/>
    </source>
</evidence>
<keyword evidence="1" id="KW-1133">Transmembrane helix</keyword>
<evidence type="ECO:0000256" key="1">
    <source>
        <dbReference type="SAM" id="Phobius"/>
    </source>
</evidence>
<evidence type="ECO:0000313" key="2">
    <source>
        <dbReference type="EMBL" id="WKN36670.1"/>
    </source>
</evidence>
<accession>A0AA49JGK1</accession>
<reference evidence="2" key="1">
    <citation type="journal article" date="2023" name="Comput. Struct. Biotechnol. J.">
        <title>Discovery of a novel marine Bacteroidetes with a rich repertoire of carbohydrate-active enzymes.</title>
        <authorList>
            <person name="Chen B."/>
            <person name="Liu G."/>
            <person name="Chen Q."/>
            <person name="Wang H."/>
            <person name="Liu L."/>
            <person name="Tang K."/>
        </authorList>
    </citation>
    <scope>NUCLEOTIDE SEQUENCE</scope>
    <source>
        <strain evidence="2">TK19036</strain>
    </source>
</reference>
<name>A0AA49JGK1_9BACT</name>